<dbReference type="PROSITE" id="PS50002">
    <property type="entry name" value="SH3"/>
    <property type="match status" value="1"/>
</dbReference>
<evidence type="ECO:0000256" key="4">
    <source>
        <dbReference type="PROSITE-ProRule" id="PRU00192"/>
    </source>
</evidence>
<dbReference type="FunFam" id="2.30.29.30:FF:000078">
    <property type="entry name" value="Guanine nucleotide exchange factor DBS"/>
    <property type="match status" value="1"/>
</dbReference>
<dbReference type="Pfam" id="PF00018">
    <property type="entry name" value="SH3_1"/>
    <property type="match status" value="1"/>
</dbReference>
<evidence type="ECO:0000256" key="5">
    <source>
        <dbReference type="SAM" id="MobiDB-lite"/>
    </source>
</evidence>
<dbReference type="PROSITE" id="PS00741">
    <property type="entry name" value="DH_1"/>
    <property type="match status" value="1"/>
</dbReference>
<keyword evidence="1 4" id="KW-0728">SH3 domain</keyword>
<feature type="compositionally biased region" description="Basic and acidic residues" evidence="5">
    <location>
        <begin position="202"/>
        <end position="230"/>
    </location>
</feature>
<dbReference type="GO" id="GO:0035556">
    <property type="term" value="P:intracellular signal transduction"/>
    <property type="evidence" value="ECO:0007669"/>
    <property type="project" value="InterPro"/>
</dbReference>
<evidence type="ECO:0000313" key="9">
    <source>
        <dbReference type="EMBL" id="KAK3095367.1"/>
    </source>
</evidence>
<dbReference type="PANTHER" id="PTHR22826:SF211">
    <property type="entry name" value="LD43457P"/>
    <property type="match status" value="1"/>
</dbReference>
<dbReference type="PROSITE" id="PS50010">
    <property type="entry name" value="DH_2"/>
    <property type="match status" value="1"/>
</dbReference>
<sequence>MPLYRRWRWSTSCMPNLYSSAQRDLDQAEVMRNTGDQMIAEDNYAVDSIRPKCIELQRMCDQYKSLLRRRREILNKSHDLQDRIDKANKWCNHGVDMLSEMQTAKCNTIEESRKALQDIEEFMATSSQLRLNNPKEFRQLFETMITPETRQVVQKVLRKMEDVHGMCERQRQSLQSTITSGRPTSSRPGPVRAVHPNTRTTNDTEQKRKAGQETAHKPHSVYEKSARLRTDGQQPGTKSRPYITYPTTGSVSNMSDPGSEKTRNSVSSMSTSTSVGSSNSDSETLLAKRRHVLNELIETEKTYVSQLSDILNGYYSKMEERSMQHLIPEELKGKRDILFGNLEQIYKFHNDTFLQELENCQDMPAKVGACFANRKEEFHLYSLYCQNKKRSEALRNQIGDQNPFFMECQRRLGHKLPLGAYLLKPVQRITKYQLLLKEMLRFSDDNQESEVQLREALNCMLEVVRYVNDSMHQVSIVGFPGNVADLGRILMQGSFTVSTEHTKGKIKDLRFKPMHRHVFLYEKVILLCKRKDEASNSDQGVYAFKNCLKLSQVGLTENVKGDRKKFELWLRGREEVYILLAPSLPSKEMWVKEIKRVLMNQFDQLKVHHRNVHGMSQEDLFNLTSSSNNSSRYVDNWKTHNVMIFNNNTPTVPQGLEMMSPESPPHGNQNQEAWSSDEYSDGEGEKVKQSSQQHYSSHPKSQPHHMQQFASLGNYTAEDNTELSLREGDIVRVLRSGSTGWWYVHHTGTGQEGWVPSTYLQPIRNGQSHTPISDYSEYSSSSQDLNSKSSLTSIYSSNTSPVDETTI</sequence>
<dbReference type="InterPro" id="IPR001331">
    <property type="entry name" value="GDS_CDC24_CS"/>
</dbReference>
<keyword evidence="3" id="KW-0344">Guanine-nucleotide releasing factor</keyword>
<dbReference type="InterPro" id="IPR001452">
    <property type="entry name" value="SH3_domain"/>
</dbReference>
<feature type="region of interest" description="Disordered" evidence="5">
    <location>
        <begin position="167"/>
        <end position="283"/>
    </location>
</feature>
<dbReference type="SMART" id="SM00325">
    <property type="entry name" value="RhoGEF"/>
    <property type="match status" value="1"/>
</dbReference>
<dbReference type="Pfam" id="PF00621">
    <property type="entry name" value="RhoGEF"/>
    <property type="match status" value="1"/>
</dbReference>
<feature type="compositionally biased region" description="Polar residues" evidence="5">
    <location>
        <begin position="245"/>
        <end position="256"/>
    </location>
</feature>
<dbReference type="SUPFAM" id="SSF50729">
    <property type="entry name" value="PH domain-like"/>
    <property type="match status" value="1"/>
</dbReference>
<dbReference type="Proteomes" id="UP001186944">
    <property type="component" value="Unassembled WGS sequence"/>
</dbReference>
<evidence type="ECO:0000313" key="10">
    <source>
        <dbReference type="Proteomes" id="UP001186944"/>
    </source>
</evidence>
<feature type="domain" description="PH" evidence="7">
    <location>
        <begin position="488"/>
        <end position="599"/>
    </location>
</feature>
<dbReference type="Gene3D" id="1.20.900.10">
    <property type="entry name" value="Dbl homology (DH) domain"/>
    <property type="match status" value="1"/>
</dbReference>
<evidence type="ECO:0000259" key="7">
    <source>
        <dbReference type="PROSITE" id="PS50003"/>
    </source>
</evidence>
<organism evidence="9 10">
    <name type="scientific">Pinctada imbricata</name>
    <name type="common">Atlantic pearl-oyster</name>
    <name type="synonym">Pinctada martensii</name>
    <dbReference type="NCBI Taxonomy" id="66713"/>
    <lineage>
        <taxon>Eukaryota</taxon>
        <taxon>Metazoa</taxon>
        <taxon>Spiralia</taxon>
        <taxon>Lophotrochozoa</taxon>
        <taxon>Mollusca</taxon>
        <taxon>Bivalvia</taxon>
        <taxon>Autobranchia</taxon>
        <taxon>Pteriomorphia</taxon>
        <taxon>Pterioida</taxon>
        <taxon>Pterioidea</taxon>
        <taxon>Pteriidae</taxon>
        <taxon>Pinctada</taxon>
    </lineage>
</organism>
<evidence type="ECO:0008006" key="11">
    <source>
        <dbReference type="Google" id="ProtNLM"/>
    </source>
</evidence>
<dbReference type="CDD" id="cd11856">
    <property type="entry name" value="SH3_p47phox_like"/>
    <property type="match status" value="1"/>
</dbReference>
<dbReference type="InterPro" id="IPR001849">
    <property type="entry name" value="PH_domain"/>
</dbReference>
<name>A0AA88Y440_PINIB</name>
<dbReference type="InterPro" id="IPR000219">
    <property type="entry name" value="DH_dom"/>
</dbReference>
<dbReference type="GO" id="GO:0005737">
    <property type="term" value="C:cytoplasm"/>
    <property type="evidence" value="ECO:0007669"/>
    <property type="project" value="TreeGrafter"/>
</dbReference>
<dbReference type="InterPro" id="IPR036028">
    <property type="entry name" value="SH3-like_dom_sf"/>
</dbReference>
<dbReference type="InterPro" id="IPR051336">
    <property type="entry name" value="RhoGEF_Guanine_NuclExch_SF"/>
</dbReference>
<accession>A0AA88Y440</accession>
<feature type="region of interest" description="Disordered" evidence="5">
    <location>
        <begin position="648"/>
        <end position="705"/>
    </location>
</feature>
<dbReference type="Gene3D" id="2.30.30.40">
    <property type="entry name" value="SH3 Domains"/>
    <property type="match status" value="1"/>
</dbReference>
<dbReference type="PROSITE" id="PS50003">
    <property type="entry name" value="PH_DOMAIN"/>
    <property type="match status" value="1"/>
</dbReference>
<dbReference type="CDD" id="cd00160">
    <property type="entry name" value="RhoGEF"/>
    <property type="match status" value="1"/>
</dbReference>
<dbReference type="Gene3D" id="1.20.58.60">
    <property type="match status" value="1"/>
</dbReference>
<dbReference type="Pfam" id="PF23289">
    <property type="entry name" value="Spectrin_5"/>
    <property type="match status" value="1"/>
</dbReference>
<feature type="compositionally biased region" description="Low complexity" evidence="5">
    <location>
        <begin position="773"/>
        <end position="800"/>
    </location>
</feature>
<dbReference type="GO" id="GO:0005085">
    <property type="term" value="F:guanyl-nucleotide exchange factor activity"/>
    <property type="evidence" value="ECO:0007669"/>
    <property type="project" value="UniProtKB-KW"/>
</dbReference>
<dbReference type="Pfam" id="PF22697">
    <property type="entry name" value="SOS1_NGEF_PH"/>
    <property type="match status" value="1"/>
</dbReference>
<dbReference type="InterPro" id="IPR055251">
    <property type="entry name" value="SOS1_NGEF_PH"/>
</dbReference>
<keyword evidence="2" id="KW-0597">Phosphoprotein</keyword>
<evidence type="ECO:0000256" key="3">
    <source>
        <dbReference type="ARBA" id="ARBA00022658"/>
    </source>
</evidence>
<feature type="compositionally biased region" description="Polar residues" evidence="5">
    <location>
        <begin position="689"/>
        <end position="705"/>
    </location>
</feature>
<dbReference type="InterPro" id="IPR056466">
    <property type="entry name" value="Spectrin_DBS"/>
</dbReference>
<dbReference type="SMART" id="SM00233">
    <property type="entry name" value="PH"/>
    <property type="match status" value="1"/>
</dbReference>
<dbReference type="SMART" id="SM00326">
    <property type="entry name" value="SH3"/>
    <property type="match status" value="1"/>
</dbReference>
<comment type="caution">
    <text evidence="9">The sequence shown here is derived from an EMBL/GenBank/DDBJ whole genome shotgun (WGS) entry which is preliminary data.</text>
</comment>
<evidence type="ECO:0000256" key="1">
    <source>
        <dbReference type="ARBA" id="ARBA00022443"/>
    </source>
</evidence>
<feature type="region of interest" description="Disordered" evidence="5">
    <location>
        <begin position="765"/>
        <end position="807"/>
    </location>
</feature>
<dbReference type="PANTHER" id="PTHR22826">
    <property type="entry name" value="RHO GUANINE EXCHANGE FACTOR-RELATED"/>
    <property type="match status" value="1"/>
</dbReference>
<protein>
    <recommendedName>
        <fullName evidence="11">Guanine nucleotide exchange factor DBS</fullName>
    </recommendedName>
</protein>
<evidence type="ECO:0000256" key="2">
    <source>
        <dbReference type="ARBA" id="ARBA00022553"/>
    </source>
</evidence>
<feature type="domain" description="DH" evidence="8">
    <location>
        <begin position="288"/>
        <end position="470"/>
    </location>
</feature>
<dbReference type="InterPro" id="IPR035899">
    <property type="entry name" value="DBL_dom_sf"/>
</dbReference>
<evidence type="ECO:0000259" key="8">
    <source>
        <dbReference type="PROSITE" id="PS50010"/>
    </source>
</evidence>
<dbReference type="AlphaFoldDB" id="A0AA88Y440"/>
<dbReference type="Gene3D" id="2.30.29.30">
    <property type="entry name" value="Pleckstrin-homology domain (PH domain)/Phosphotyrosine-binding domain (PTB)"/>
    <property type="match status" value="1"/>
</dbReference>
<dbReference type="EMBL" id="VSWD01000008">
    <property type="protein sequence ID" value="KAK3095367.1"/>
    <property type="molecule type" value="Genomic_DNA"/>
</dbReference>
<dbReference type="SUPFAM" id="SSF48065">
    <property type="entry name" value="DBL homology domain (DH-domain)"/>
    <property type="match status" value="1"/>
</dbReference>
<evidence type="ECO:0000259" key="6">
    <source>
        <dbReference type="PROSITE" id="PS50002"/>
    </source>
</evidence>
<keyword evidence="10" id="KW-1185">Reference proteome</keyword>
<dbReference type="SUPFAM" id="SSF46966">
    <property type="entry name" value="Spectrin repeat"/>
    <property type="match status" value="1"/>
</dbReference>
<proteinExistence type="predicted"/>
<dbReference type="SUPFAM" id="SSF50044">
    <property type="entry name" value="SH3-domain"/>
    <property type="match status" value="1"/>
</dbReference>
<gene>
    <name evidence="9" type="ORF">FSP39_013819</name>
</gene>
<feature type="compositionally biased region" description="Low complexity" evidence="5">
    <location>
        <begin position="264"/>
        <end position="282"/>
    </location>
</feature>
<dbReference type="InterPro" id="IPR011993">
    <property type="entry name" value="PH-like_dom_sf"/>
</dbReference>
<reference evidence="9" key="1">
    <citation type="submission" date="2019-08" db="EMBL/GenBank/DDBJ databases">
        <title>The improved chromosome-level genome for the pearl oyster Pinctada fucata martensii using PacBio sequencing and Hi-C.</title>
        <authorList>
            <person name="Zheng Z."/>
        </authorList>
    </citation>
    <scope>NUCLEOTIDE SEQUENCE</scope>
    <source>
        <strain evidence="9">ZZ-2019</strain>
        <tissue evidence="9">Adductor muscle</tissue>
    </source>
</reference>
<feature type="domain" description="SH3" evidence="6">
    <location>
        <begin position="704"/>
        <end position="765"/>
    </location>
</feature>
<feature type="compositionally biased region" description="Polar residues" evidence="5">
    <location>
        <begin position="172"/>
        <end position="187"/>
    </location>
</feature>